<keyword evidence="3" id="KW-0731">Sigma factor</keyword>
<protein>
    <submittedName>
        <fullName evidence="6">Sigma-70 family RNA polymerase sigma factor</fullName>
    </submittedName>
</protein>
<reference evidence="6 7" key="1">
    <citation type="submission" date="2019-04" db="EMBL/GenBank/DDBJ databases">
        <authorList>
            <person name="Jiang L."/>
        </authorList>
    </citation>
    <scope>NUCLEOTIDE SEQUENCE [LARGE SCALE GENOMIC DNA]</scope>
    <source>
        <strain evidence="6 7">YIM 131861</strain>
    </source>
</reference>
<dbReference type="InterPro" id="IPR013324">
    <property type="entry name" value="RNA_pol_sigma_r3/r4-like"/>
</dbReference>
<comment type="caution">
    <text evidence="6">The sequence shown here is derived from an EMBL/GenBank/DDBJ whole genome shotgun (WGS) entry which is preliminary data.</text>
</comment>
<dbReference type="NCBIfam" id="TIGR02937">
    <property type="entry name" value="sigma70-ECF"/>
    <property type="match status" value="1"/>
</dbReference>
<accession>A0A4S4FUH6</accession>
<evidence type="ECO:0000313" key="6">
    <source>
        <dbReference type="EMBL" id="THG34510.1"/>
    </source>
</evidence>
<dbReference type="GO" id="GO:0006352">
    <property type="term" value="P:DNA-templated transcription initiation"/>
    <property type="evidence" value="ECO:0007669"/>
    <property type="project" value="InterPro"/>
</dbReference>
<evidence type="ECO:0000313" key="7">
    <source>
        <dbReference type="Proteomes" id="UP000307380"/>
    </source>
</evidence>
<dbReference type="InterPro" id="IPR014284">
    <property type="entry name" value="RNA_pol_sigma-70_dom"/>
</dbReference>
<evidence type="ECO:0000256" key="1">
    <source>
        <dbReference type="ARBA" id="ARBA00010641"/>
    </source>
</evidence>
<evidence type="ECO:0000256" key="2">
    <source>
        <dbReference type="ARBA" id="ARBA00023015"/>
    </source>
</evidence>
<organism evidence="6 7">
    <name type="scientific">Orlajensenia flava</name>
    <dbReference type="NCBI Taxonomy" id="2565934"/>
    <lineage>
        <taxon>Bacteria</taxon>
        <taxon>Bacillati</taxon>
        <taxon>Actinomycetota</taxon>
        <taxon>Actinomycetes</taxon>
        <taxon>Micrococcales</taxon>
        <taxon>Microbacteriaceae</taxon>
        <taxon>Orlajensenia</taxon>
    </lineage>
</organism>
<dbReference type="SUPFAM" id="SSF88946">
    <property type="entry name" value="Sigma2 domain of RNA polymerase sigma factors"/>
    <property type="match status" value="1"/>
</dbReference>
<proteinExistence type="inferred from homology"/>
<dbReference type="Proteomes" id="UP000307380">
    <property type="component" value="Unassembled WGS sequence"/>
</dbReference>
<comment type="similarity">
    <text evidence="1">Belongs to the sigma-70 factor family. ECF subfamily.</text>
</comment>
<evidence type="ECO:0000256" key="3">
    <source>
        <dbReference type="ARBA" id="ARBA00023082"/>
    </source>
</evidence>
<dbReference type="AlphaFoldDB" id="A0A4S4FUH6"/>
<dbReference type="InterPro" id="IPR039425">
    <property type="entry name" value="RNA_pol_sigma-70-like"/>
</dbReference>
<feature type="domain" description="RNA polymerase sigma-70 region 2" evidence="5">
    <location>
        <begin position="26"/>
        <end position="94"/>
    </location>
</feature>
<dbReference type="RefSeq" id="WP_136424308.1">
    <property type="nucleotide sequence ID" value="NZ_SSSN01000005.1"/>
</dbReference>
<gene>
    <name evidence="6" type="ORF">E6C70_09655</name>
</gene>
<keyword evidence="2" id="KW-0805">Transcription regulation</keyword>
<dbReference type="InterPro" id="IPR036388">
    <property type="entry name" value="WH-like_DNA-bd_sf"/>
</dbReference>
<keyword evidence="7" id="KW-1185">Reference proteome</keyword>
<keyword evidence="4" id="KW-0804">Transcription</keyword>
<dbReference type="GO" id="GO:0016987">
    <property type="term" value="F:sigma factor activity"/>
    <property type="evidence" value="ECO:0007669"/>
    <property type="project" value="UniProtKB-KW"/>
</dbReference>
<sequence length="179" mass="20079">MFSQSATDGELISLASRGDQQAFGTLFDRHAEVVARYAWAFRPDAADVQDLVQETFSTAWANRASVSIVDSSLLPWLLAVCRNHARNLARKRAKEAHLELPADFAHPAEREHLGERERLRWVMSEIEKLGDIDRRICELCLIEGVPYNNAAASVGVSPAALAKRVERIRVKLRRAVMES</sequence>
<dbReference type="PANTHER" id="PTHR43133">
    <property type="entry name" value="RNA POLYMERASE ECF-TYPE SIGMA FACTO"/>
    <property type="match status" value="1"/>
</dbReference>
<dbReference type="OrthoDB" id="5243766at2"/>
<dbReference type="EMBL" id="SSSN01000005">
    <property type="protein sequence ID" value="THG34510.1"/>
    <property type="molecule type" value="Genomic_DNA"/>
</dbReference>
<dbReference type="Gene3D" id="1.10.10.10">
    <property type="entry name" value="Winged helix-like DNA-binding domain superfamily/Winged helix DNA-binding domain"/>
    <property type="match status" value="1"/>
</dbReference>
<dbReference type="InterPro" id="IPR013325">
    <property type="entry name" value="RNA_pol_sigma_r2"/>
</dbReference>
<evidence type="ECO:0000256" key="4">
    <source>
        <dbReference type="ARBA" id="ARBA00023163"/>
    </source>
</evidence>
<evidence type="ECO:0000259" key="5">
    <source>
        <dbReference type="Pfam" id="PF04542"/>
    </source>
</evidence>
<dbReference type="InterPro" id="IPR007627">
    <property type="entry name" value="RNA_pol_sigma70_r2"/>
</dbReference>
<dbReference type="Gene3D" id="1.10.1740.10">
    <property type="match status" value="1"/>
</dbReference>
<name>A0A4S4FUH6_9MICO</name>
<dbReference type="Pfam" id="PF04542">
    <property type="entry name" value="Sigma70_r2"/>
    <property type="match status" value="1"/>
</dbReference>
<dbReference type="SUPFAM" id="SSF88659">
    <property type="entry name" value="Sigma3 and sigma4 domains of RNA polymerase sigma factors"/>
    <property type="match status" value="1"/>
</dbReference>
<dbReference type="PANTHER" id="PTHR43133:SF25">
    <property type="entry name" value="RNA POLYMERASE SIGMA FACTOR RFAY-RELATED"/>
    <property type="match status" value="1"/>
</dbReference>